<dbReference type="AlphaFoldDB" id="A0A1J4MWF7"/>
<sequence>MYNFLNLATQFSFQYWILYITTTQGSVVPESHSKALAETLALYSSTKIPNSLEFSSNGQNTDQILISEGMGKRIVGAGESRGDIVGTFAISEYINTDIYGNISKNTKIPLIVNKPPIVINRKQIVDEYYPNKTKDIQFSPYSSVYYLSTAPPPNPQHTVWQWEHINKPILRNSLASRTYNESKRKVPSVNEVWWNPPVLKTPNYYRSNVRRENSLNKQSLNKTKEDFDSSNKLYHEVDDNIEYNALKNEIDQLSTSTKLKSENTITRNEKKNDLLDIGIFNSTENSRIDVFNRKITNFTELSKNITEKKENSVKNREIYSKLNDTNSNSIYKDRDIAENKQNNITQLGNYKISQNNNIKTKDTHLTKPQVNLNTKPTASNKTIHDNLISVDNKNGEYNYTLAQDTKLSRNLDIYKSIDNVTKYIDFYLIDDNNNSSNYNYSSVHNSLENIEFSQNPSYTKDYTKNKIVLSESADSIYNGIENFNESTKFNGYNIQYYRNDPDQIKNFIHDLKSNITQDNETNHRDIVTVKGDNKDTGILLFEENNFLNNSISFNNNEIINPEEDQKTHATIGTAIDLTKTEIPNIYNQTSARDQLITNALNNLKSENWSLPMKYLINTTFVQSGTPQPELVPNQLGPKLMYQDFYCNPQIHKCTDLATLGKAIGVPLWNIYNMSTIGKIQRRFSELADDVERTATMGLTPTFIDYIEQEPIIETLESIAKGPTQMFLLEEGGNITNFIDNSSALALFQTNEFLEPRHFNKTQQKFATQVLKAARACAESGFTLPNCNVTTQEGVKLSSNQIANFEKFGILNEDGTLKIRGS</sequence>
<reference evidence="1 2" key="1">
    <citation type="submission" date="2016-10" db="EMBL/GenBank/DDBJ databases">
        <title>Reductive evolution of mitochondrial metabolism and differential evolution of invasion-related proteins in Cryptosporidium.</title>
        <authorList>
            <person name="Liu S."/>
            <person name="Roellig D.M."/>
            <person name="Guo Y."/>
            <person name="Li N."/>
            <person name="Frace M.A."/>
            <person name="Tang K."/>
            <person name="Zhang L."/>
            <person name="Feng Y."/>
            <person name="Xiao L."/>
        </authorList>
    </citation>
    <scope>NUCLEOTIDE SEQUENCE [LARGE SCALE GENOMIC DNA]</scope>
    <source>
        <strain evidence="1">30847</strain>
    </source>
</reference>
<dbReference type="EMBL" id="LRBS01000038">
    <property type="protein sequence ID" value="OII77372.1"/>
    <property type="molecule type" value="Genomic_DNA"/>
</dbReference>
<protein>
    <submittedName>
        <fullName evidence="1">Uncharacterized protein</fullName>
    </submittedName>
</protein>
<evidence type="ECO:0000313" key="1">
    <source>
        <dbReference type="EMBL" id="OII77372.1"/>
    </source>
</evidence>
<gene>
    <name evidence="1" type="ORF">cand_009570</name>
</gene>
<dbReference type="OrthoDB" id="343124at2759"/>
<dbReference type="Proteomes" id="UP000186804">
    <property type="component" value="Unassembled WGS sequence"/>
</dbReference>
<organism evidence="1 2">
    <name type="scientific">Cryptosporidium andersoni</name>
    <dbReference type="NCBI Taxonomy" id="117008"/>
    <lineage>
        <taxon>Eukaryota</taxon>
        <taxon>Sar</taxon>
        <taxon>Alveolata</taxon>
        <taxon>Apicomplexa</taxon>
        <taxon>Conoidasida</taxon>
        <taxon>Coccidia</taxon>
        <taxon>Eucoccidiorida</taxon>
        <taxon>Eimeriorina</taxon>
        <taxon>Cryptosporidiidae</taxon>
        <taxon>Cryptosporidium</taxon>
    </lineage>
</organism>
<name>A0A1J4MWF7_9CRYT</name>
<evidence type="ECO:0000313" key="2">
    <source>
        <dbReference type="Proteomes" id="UP000186804"/>
    </source>
</evidence>
<dbReference type="VEuPathDB" id="CryptoDB:cand_009570"/>
<proteinExistence type="predicted"/>
<keyword evidence="2" id="KW-1185">Reference proteome</keyword>
<dbReference type="GeneID" id="92365142"/>
<comment type="caution">
    <text evidence="1">The sequence shown here is derived from an EMBL/GenBank/DDBJ whole genome shotgun (WGS) entry which is preliminary data.</text>
</comment>
<accession>A0A1J4MWF7</accession>
<dbReference type="RefSeq" id="XP_067069218.1">
    <property type="nucleotide sequence ID" value="XM_067211197.1"/>
</dbReference>